<evidence type="ECO:0000313" key="3">
    <source>
        <dbReference type="Proteomes" id="UP000499080"/>
    </source>
</evidence>
<evidence type="ECO:0000313" key="2">
    <source>
        <dbReference type="EMBL" id="GBM75711.1"/>
    </source>
</evidence>
<proteinExistence type="predicted"/>
<gene>
    <name evidence="2" type="ORF">AVEN_36105_1</name>
</gene>
<dbReference type="Proteomes" id="UP000499080">
    <property type="component" value="Unassembled WGS sequence"/>
</dbReference>
<dbReference type="AlphaFoldDB" id="A0A4Y2IDE7"/>
<sequence>MSRDMLSSLQLLFAFLMGGGILVVRSRLRGRRVPGSKPDSTEDPSFMWAWCTLNRTSWLKHPPTGVVSRTRSVPAYPTGLMWCGSLEKELLAQVLSSPSGRSSE</sequence>
<reference evidence="2 3" key="1">
    <citation type="journal article" date="2019" name="Sci. Rep.">
        <title>Orb-weaving spider Araneus ventricosus genome elucidates the spidroin gene catalogue.</title>
        <authorList>
            <person name="Kono N."/>
            <person name="Nakamura H."/>
            <person name="Ohtoshi R."/>
            <person name="Moran D.A.P."/>
            <person name="Shinohara A."/>
            <person name="Yoshida Y."/>
            <person name="Fujiwara M."/>
            <person name="Mori M."/>
            <person name="Tomita M."/>
            <person name="Arakawa K."/>
        </authorList>
    </citation>
    <scope>NUCLEOTIDE SEQUENCE [LARGE SCALE GENOMIC DNA]</scope>
</reference>
<keyword evidence="1" id="KW-0812">Transmembrane</keyword>
<comment type="caution">
    <text evidence="2">The sequence shown here is derived from an EMBL/GenBank/DDBJ whole genome shotgun (WGS) entry which is preliminary data.</text>
</comment>
<name>A0A4Y2IDE7_ARAVE</name>
<organism evidence="2 3">
    <name type="scientific">Araneus ventricosus</name>
    <name type="common">Orbweaver spider</name>
    <name type="synonym">Epeira ventricosa</name>
    <dbReference type="NCBI Taxonomy" id="182803"/>
    <lineage>
        <taxon>Eukaryota</taxon>
        <taxon>Metazoa</taxon>
        <taxon>Ecdysozoa</taxon>
        <taxon>Arthropoda</taxon>
        <taxon>Chelicerata</taxon>
        <taxon>Arachnida</taxon>
        <taxon>Araneae</taxon>
        <taxon>Araneomorphae</taxon>
        <taxon>Entelegynae</taxon>
        <taxon>Araneoidea</taxon>
        <taxon>Araneidae</taxon>
        <taxon>Araneus</taxon>
    </lineage>
</organism>
<dbReference type="EMBL" id="BGPR01002573">
    <property type="protein sequence ID" value="GBM75711.1"/>
    <property type="molecule type" value="Genomic_DNA"/>
</dbReference>
<accession>A0A4Y2IDE7</accession>
<protein>
    <submittedName>
        <fullName evidence="2">Uncharacterized protein</fullName>
    </submittedName>
</protein>
<keyword evidence="1" id="KW-1133">Transmembrane helix</keyword>
<feature type="transmembrane region" description="Helical" evidence="1">
    <location>
        <begin position="6"/>
        <end position="24"/>
    </location>
</feature>
<keyword evidence="3" id="KW-1185">Reference proteome</keyword>
<keyword evidence="1" id="KW-0472">Membrane</keyword>
<evidence type="ECO:0000256" key="1">
    <source>
        <dbReference type="SAM" id="Phobius"/>
    </source>
</evidence>